<dbReference type="Proteomes" id="UP001228044">
    <property type="component" value="Unassembled WGS sequence"/>
</dbReference>
<dbReference type="PANTHER" id="PTHR15108">
    <property type="entry name" value="N-ACYLGLUCOSAMINE-2-EPIMERASE"/>
    <property type="match status" value="1"/>
</dbReference>
<evidence type="ECO:0000256" key="3">
    <source>
        <dbReference type="SAM" id="SignalP"/>
    </source>
</evidence>
<dbReference type="Gene3D" id="1.50.10.10">
    <property type="match status" value="1"/>
</dbReference>
<accession>A0ABT8DL08</accession>
<organism evidence="4 5">
    <name type="scientific">Roseateles violae</name>
    <dbReference type="NCBI Taxonomy" id="3058042"/>
    <lineage>
        <taxon>Bacteria</taxon>
        <taxon>Pseudomonadati</taxon>
        <taxon>Pseudomonadota</taxon>
        <taxon>Betaproteobacteria</taxon>
        <taxon>Burkholderiales</taxon>
        <taxon>Sphaerotilaceae</taxon>
        <taxon>Roseateles</taxon>
    </lineage>
</organism>
<feature type="signal peptide" evidence="3">
    <location>
        <begin position="1"/>
        <end position="25"/>
    </location>
</feature>
<proteinExistence type="inferred from homology"/>
<gene>
    <name evidence="4" type="ORF">QWJ38_02290</name>
</gene>
<dbReference type="EMBL" id="JAUHHC010000001">
    <property type="protein sequence ID" value="MDN3919100.1"/>
    <property type="molecule type" value="Genomic_DNA"/>
</dbReference>
<comment type="similarity">
    <text evidence="1">Belongs to the N-acylglucosamine 2-epimerase family.</text>
</comment>
<sequence>MRAARRLARSAGAAALALLLSLPLAGCDPKAKTAQTIDAQWHRQALLDGHLSKWLALAPTPSGMFLTAFDRDWRPRPNQAAVELTLQARLVYAMAIGYELSRDRRYLEAATRGGDFLLEHFHDPVNGGFFHVVAADGKLVADIKRTYGQAFALYALSHLYRVTQDERYRKAALRSWQEIAAGLRAPNGGFVNEATRNFSPMTGARTQNPLMHLFEALLALHEATGDAAALAGAKQLGDFVVYKLLQGRPDGGAMIAEWYDASWVPLPTREAGGYVDLGHQFEWSHLLQTAARQGVSPLYGPVAERLLQYALQKGYDDVDGGAFNRADPDGERVVREKFAWQQAECLHAMIVGAQTTGRNDLLRRYEQTLALIRNELIDPRGGWKGGALQTCQRISCGDEQLDPYHMTSMHRAAIEAGR</sequence>
<keyword evidence="2" id="KW-0413">Isomerase</keyword>
<keyword evidence="3" id="KW-0732">Signal</keyword>
<evidence type="ECO:0000313" key="4">
    <source>
        <dbReference type="EMBL" id="MDN3919100.1"/>
    </source>
</evidence>
<feature type="chain" id="PRO_5047217485" evidence="3">
    <location>
        <begin position="26"/>
        <end position="418"/>
    </location>
</feature>
<dbReference type="SUPFAM" id="SSF48208">
    <property type="entry name" value="Six-hairpin glycosidases"/>
    <property type="match status" value="1"/>
</dbReference>
<dbReference type="InterPro" id="IPR012341">
    <property type="entry name" value="6hp_glycosidase-like_sf"/>
</dbReference>
<dbReference type="InterPro" id="IPR008928">
    <property type="entry name" value="6-hairpin_glycosidase_sf"/>
</dbReference>
<evidence type="ECO:0000256" key="1">
    <source>
        <dbReference type="ARBA" id="ARBA00008558"/>
    </source>
</evidence>
<comment type="caution">
    <text evidence="4">The sequence shown here is derived from an EMBL/GenBank/DDBJ whole genome shotgun (WGS) entry which is preliminary data.</text>
</comment>
<name>A0ABT8DL08_9BURK</name>
<dbReference type="RefSeq" id="WP_290357414.1">
    <property type="nucleotide sequence ID" value="NZ_JAUHHC010000001.1"/>
</dbReference>
<evidence type="ECO:0000256" key="2">
    <source>
        <dbReference type="ARBA" id="ARBA00023235"/>
    </source>
</evidence>
<protein>
    <submittedName>
        <fullName evidence="4">AGE family epimerase/isomerase</fullName>
    </submittedName>
</protein>
<keyword evidence="5" id="KW-1185">Reference proteome</keyword>
<dbReference type="InterPro" id="IPR010819">
    <property type="entry name" value="AGE/CE"/>
</dbReference>
<evidence type="ECO:0000313" key="5">
    <source>
        <dbReference type="Proteomes" id="UP001228044"/>
    </source>
</evidence>
<dbReference type="Pfam" id="PF07221">
    <property type="entry name" value="GlcNAc_2-epim"/>
    <property type="match status" value="1"/>
</dbReference>
<reference evidence="4 5" key="1">
    <citation type="submission" date="2023-06" db="EMBL/GenBank/DDBJ databases">
        <title>Pelomonas sp. PFR6 16S ribosomal RNA gene Genome sequencing and assembly.</title>
        <authorList>
            <person name="Woo H."/>
        </authorList>
    </citation>
    <scope>NUCLEOTIDE SEQUENCE [LARGE SCALE GENOMIC DNA]</scope>
    <source>
        <strain evidence="4 5">PFR6</strain>
    </source>
</reference>